<dbReference type="SUPFAM" id="SSF53271">
    <property type="entry name" value="PRTase-like"/>
    <property type="match status" value="1"/>
</dbReference>
<dbReference type="InterPro" id="IPR029057">
    <property type="entry name" value="PRTase-like"/>
</dbReference>
<dbReference type="InterPro" id="IPR051910">
    <property type="entry name" value="ComF/GntX_DNA_util-trans"/>
</dbReference>
<dbReference type="RefSeq" id="WP_210228201.1">
    <property type="nucleotide sequence ID" value="NZ_CP072800.1"/>
</dbReference>
<comment type="similarity">
    <text evidence="1">Belongs to the ComF/GntX family.</text>
</comment>
<reference evidence="2 3" key="1">
    <citation type="submission" date="2021-04" db="EMBL/GenBank/DDBJ databases">
        <title>Genomics, taxonomy and metabolism of representatives of sulfur bacteria of the genus Thiothrix: Thiothrix fructosivorans QT, Thiothrix unzii A1T and three new species, Thiothrix subterranea sp. nov., Thiothrix litoralis sp. nov. and 'Candidatus Thiothrix anitrata' sp. nov.</title>
        <authorList>
            <person name="Ravin N.V."/>
            <person name="Smolyakov D."/>
            <person name="Rudenko T.S."/>
            <person name="Mardanov A.V."/>
            <person name="Beletsky A.V."/>
            <person name="Markov N.D."/>
            <person name="Fomenkov A.I."/>
            <person name="Roberts R.J."/>
            <person name="Karnachuk O.V."/>
            <person name="Novikov A."/>
            <person name="Grabovich M.Y."/>
        </authorList>
    </citation>
    <scope>NUCLEOTIDE SEQUENCE [LARGE SCALE GENOMIC DNA]</scope>
    <source>
        <strain evidence="2 3">A52</strain>
    </source>
</reference>
<proteinExistence type="inferred from homology"/>
<sequence>MLTKLLHITHHTLQPQCAFCEEPRLPDYPLCQGCHDDLPWLAAQYNHPIPGCDNSISAFAYQSPVSALLLSVKFGKRLRDLTTLGELTATGILPQISQVPQAILPVPLHSQRLHERGFNQALELARPLAKQLGIPLLTHHVVRHKATLRQTELDSTQRQQNLLQAFRLNAALPYTRIALFDDVITTGSTLQSLAQLLRANGVEYIEAWSCARPIQRRV</sequence>
<dbReference type="InterPro" id="IPR000836">
    <property type="entry name" value="PRTase_dom"/>
</dbReference>
<accession>A0ABX7X5C1</accession>
<evidence type="ECO:0000313" key="2">
    <source>
        <dbReference type="EMBL" id="QTR50562.1"/>
    </source>
</evidence>
<name>A0ABX7X5C1_9GAMM</name>
<dbReference type="CDD" id="cd06223">
    <property type="entry name" value="PRTases_typeI"/>
    <property type="match status" value="1"/>
</dbReference>
<gene>
    <name evidence="2" type="ORF">J8380_03050</name>
</gene>
<keyword evidence="3" id="KW-1185">Reference proteome</keyword>
<dbReference type="Proteomes" id="UP000672027">
    <property type="component" value="Chromosome"/>
</dbReference>
<evidence type="ECO:0000256" key="1">
    <source>
        <dbReference type="ARBA" id="ARBA00008007"/>
    </source>
</evidence>
<evidence type="ECO:0000313" key="3">
    <source>
        <dbReference type="Proteomes" id="UP000672027"/>
    </source>
</evidence>
<dbReference type="Gene3D" id="3.40.50.2020">
    <property type="match status" value="1"/>
</dbReference>
<dbReference type="PANTHER" id="PTHR47505:SF1">
    <property type="entry name" value="DNA UTILIZATION PROTEIN YHGH"/>
    <property type="match status" value="1"/>
</dbReference>
<dbReference type="EMBL" id="CP072800">
    <property type="protein sequence ID" value="QTR50562.1"/>
    <property type="molecule type" value="Genomic_DNA"/>
</dbReference>
<organism evidence="2 3">
    <name type="scientific">Candidatus Thiothrix anitrata</name>
    <dbReference type="NCBI Taxonomy" id="2823902"/>
    <lineage>
        <taxon>Bacteria</taxon>
        <taxon>Pseudomonadati</taxon>
        <taxon>Pseudomonadota</taxon>
        <taxon>Gammaproteobacteria</taxon>
        <taxon>Thiotrichales</taxon>
        <taxon>Thiotrichaceae</taxon>
        <taxon>Thiothrix</taxon>
    </lineage>
</organism>
<protein>
    <submittedName>
        <fullName evidence="2">ComF family protein</fullName>
    </submittedName>
</protein>
<dbReference type="PANTHER" id="PTHR47505">
    <property type="entry name" value="DNA UTILIZATION PROTEIN YHGH"/>
    <property type="match status" value="1"/>
</dbReference>